<comment type="caution">
    <text evidence="3">The sequence shown here is derived from an EMBL/GenBank/DDBJ whole genome shotgun (WGS) entry which is preliminary data.</text>
</comment>
<dbReference type="SUPFAM" id="SSF53474">
    <property type="entry name" value="alpha/beta-Hydrolases"/>
    <property type="match status" value="1"/>
</dbReference>
<protein>
    <submittedName>
        <fullName evidence="3">Dienelactone hydrolase family protein</fullName>
        <ecNumber evidence="3">3.1.-.-</ecNumber>
    </submittedName>
</protein>
<dbReference type="PANTHER" id="PTHR46623:SF6">
    <property type="entry name" value="ALPHA_BETA-HYDROLASES SUPERFAMILY PROTEIN"/>
    <property type="match status" value="1"/>
</dbReference>
<dbReference type="InterPro" id="IPR029058">
    <property type="entry name" value="AB_hydrolase_fold"/>
</dbReference>
<reference evidence="3 4" key="1">
    <citation type="submission" date="2023-09" db="EMBL/GenBank/DDBJ databases">
        <authorList>
            <person name="Rey-Velasco X."/>
        </authorList>
    </citation>
    <scope>NUCLEOTIDE SEQUENCE [LARGE SCALE GENOMIC DNA]</scope>
    <source>
        <strain evidence="3 4">W345</strain>
    </source>
</reference>
<keyword evidence="3" id="KW-0378">Hydrolase</keyword>
<dbReference type="InterPro" id="IPR002925">
    <property type="entry name" value="Dienelactn_hydro"/>
</dbReference>
<evidence type="ECO:0000313" key="3">
    <source>
        <dbReference type="EMBL" id="MDT0497135.1"/>
    </source>
</evidence>
<dbReference type="Pfam" id="PF01738">
    <property type="entry name" value="DLH"/>
    <property type="match status" value="1"/>
</dbReference>
<feature type="domain" description="Dienelactone hydrolase" evidence="2">
    <location>
        <begin position="85"/>
        <end position="295"/>
    </location>
</feature>
<sequence length="315" mass="33267">MNRRPLLLLAAAIVVVIAIIGLWPGKDQDEPPTADGSAAADAYVEAMGRQHEGDTPQASEAAKQPPTAAVEHETVSYGSVNGEDFNGYLARPAGVEGALPALVMYHEWWGLNDNIRAMADRLAAHGYLVLAADFYDGQIYDTRTGAQQAMNAALDDKARLAANIYAAFDYIKSKGAPQVGVIGWCFGGSMAFQNVLLTPAGLDAAVIYYGQVGGDAEKLAPIQSPILAFFGGKDDSIPPKAIESFESTMHDLDKSLEVHVYADAGHGFANPSGKAYQKKAAEDAWARTLAFLQAHMSPVGDEAAASPADSDDNPG</sequence>
<name>A0ABU2WGY4_9GAMM</name>
<feature type="region of interest" description="Disordered" evidence="1">
    <location>
        <begin position="49"/>
        <end position="69"/>
    </location>
</feature>
<evidence type="ECO:0000256" key="1">
    <source>
        <dbReference type="SAM" id="MobiDB-lite"/>
    </source>
</evidence>
<dbReference type="EMBL" id="JAVRIC010000007">
    <property type="protein sequence ID" value="MDT0497135.1"/>
    <property type="molecule type" value="Genomic_DNA"/>
</dbReference>
<proteinExistence type="predicted"/>
<dbReference type="GO" id="GO:0016787">
    <property type="term" value="F:hydrolase activity"/>
    <property type="evidence" value="ECO:0007669"/>
    <property type="project" value="UniProtKB-KW"/>
</dbReference>
<organism evidence="3 4">
    <name type="scientific">Banduia mediterranea</name>
    <dbReference type="NCBI Taxonomy" id="3075609"/>
    <lineage>
        <taxon>Bacteria</taxon>
        <taxon>Pseudomonadati</taxon>
        <taxon>Pseudomonadota</taxon>
        <taxon>Gammaproteobacteria</taxon>
        <taxon>Nevskiales</taxon>
        <taxon>Algiphilaceae</taxon>
        <taxon>Banduia</taxon>
    </lineage>
</organism>
<dbReference type="EC" id="3.1.-.-" evidence="3"/>
<dbReference type="RefSeq" id="WP_311364527.1">
    <property type="nucleotide sequence ID" value="NZ_JAVRIC010000007.1"/>
</dbReference>
<evidence type="ECO:0000259" key="2">
    <source>
        <dbReference type="Pfam" id="PF01738"/>
    </source>
</evidence>
<gene>
    <name evidence="3" type="ORF">RM530_07115</name>
</gene>
<dbReference type="InterPro" id="IPR051049">
    <property type="entry name" value="Dienelactone_hydrolase-like"/>
</dbReference>
<evidence type="ECO:0000313" key="4">
    <source>
        <dbReference type="Proteomes" id="UP001254608"/>
    </source>
</evidence>
<accession>A0ABU2WGY4</accession>
<dbReference type="PANTHER" id="PTHR46623">
    <property type="entry name" value="CARBOXYMETHYLENEBUTENOLIDASE-RELATED"/>
    <property type="match status" value="1"/>
</dbReference>
<dbReference type="Gene3D" id="3.40.50.1820">
    <property type="entry name" value="alpha/beta hydrolase"/>
    <property type="match status" value="1"/>
</dbReference>
<dbReference type="Proteomes" id="UP001254608">
    <property type="component" value="Unassembled WGS sequence"/>
</dbReference>
<keyword evidence="4" id="KW-1185">Reference proteome</keyword>